<evidence type="ECO:0000256" key="1">
    <source>
        <dbReference type="SAM" id="SignalP"/>
    </source>
</evidence>
<dbReference type="InterPro" id="IPR052998">
    <property type="entry name" value="Hetero-Diels-Alderase-like"/>
</dbReference>
<dbReference type="PANTHER" id="PTHR42060">
    <property type="entry name" value="NHL REPEAT-CONTAINING PROTEIN-RELATED"/>
    <property type="match status" value="1"/>
</dbReference>
<accession>A0A4Z1JVE2</accession>
<keyword evidence="1" id="KW-0732">Signal</keyword>
<keyword evidence="3" id="KW-1185">Reference proteome</keyword>
<comment type="caution">
    <text evidence="2">The sequence shown here is derived from an EMBL/GenBank/DDBJ whole genome shotgun (WGS) entry which is preliminary data.</text>
</comment>
<evidence type="ECO:0008006" key="4">
    <source>
        <dbReference type="Google" id="ProtNLM"/>
    </source>
</evidence>
<name>A0A4Z1JVE2_9HELO</name>
<feature type="signal peptide" evidence="1">
    <location>
        <begin position="1"/>
        <end position="23"/>
    </location>
</feature>
<dbReference type="Proteomes" id="UP000297229">
    <property type="component" value="Unassembled WGS sequence"/>
</dbReference>
<reference evidence="2 3" key="1">
    <citation type="submission" date="2017-12" db="EMBL/GenBank/DDBJ databases">
        <title>Comparative genomics of Botrytis spp.</title>
        <authorList>
            <person name="Valero-Jimenez C.A."/>
            <person name="Tapia P."/>
            <person name="Veloso J."/>
            <person name="Silva-Moreno E."/>
            <person name="Staats M."/>
            <person name="Valdes J.H."/>
            <person name="Van Kan J.A.L."/>
        </authorList>
    </citation>
    <scope>NUCLEOTIDE SEQUENCE [LARGE SCALE GENOMIC DNA]</scope>
    <source>
        <strain evidence="2 3">Be9601</strain>
    </source>
</reference>
<sequence length="326" mass="35035">MRLCHLTQALALIPLVSEGFVSAQQYPIKVLHEFSNPTWLDSNACSQKVRHNGEVLVTSATTSAIRLVNPESPEEAITVASIPGGNGANGITEMGRDIFYVNGGNYTVATGPILGSYGVWKIDLRKADPVISLVTALPDVRLANGIARLHPTDETYLLISDPIAAEIIRVNVVTGEYVRVINDTALRAIAPNPNGVSVLRTYESYVYYNNQGSNLSRIPISNTTGFATGPSEIIATLDAHSFAISRDGKKAWMSSNFINALQEIDIEKRTARIVVQNQTDFITPTGVALGKSNGKNVLYVTTSGGMDWATMTAVTGARLMQVNIGA</sequence>
<dbReference type="SUPFAM" id="SSF63829">
    <property type="entry name" value="Calcium-dependent phosphotriesterase"/>
    <property type="match status" value="1"/>
</dbReference>
<proteinExistence type="predicted"/>
<dbReference type="EMBL" id="PQXM01000201">
    <property type="protein sequence ID" value="TGO75620.1"/>
    <property type="molecule type" value="Genomic_DNA"/>
</dbReference>
<feature type="chain" id="PRO_5021239221" description="SMP-30/Gluconolactonase/LRE-like region domain-containing protein" evidence="1">
    <location>
        <begin position="24"/>
        <end position="326"/>
    </location>
</feature>
<dbReference type="Gene3D" id="2.120.10.30">
    <property type="entry name" value="TolB, C-terminal domain"/>
    <property type="match status" value="1"/>
</dbReference>
<evidence type="ECO:0000313" key="2">
    <source>
        <dbReference type="EMBL" id="TGO75620.1"/>
    </source>
</evidence>
<dbReference type="AlphaFoldDB" id="A0A4Z1JVE2"/>
<protein>
    <recommendedName>
        <fullName evidence="4">SMP-30/Gluconolactonase/LRE-like region domain-containing protein</fullName>
    </recommendedName>
</protein>
<gene>
    <name evidence="2" type="ORF">BELL_0202g00030</name>
</gene>
<dbReference type="InterPro" id="IPR011042">
    <property type="entry name" value="6-blade_b-propeller_TolB-like"/>
</dbReference>
<organism evidence="2 3">
    <name type="scientific">Botrytis elliptica</name>
    <dbReference type="NCBI Taxonomy" id="278938"/>
    <lineage>
        <taxon>Eukaryota</taxon>
        <taxon>Fungi</taxon>
        <taxon>Dikarya</taxon>
        <taxon>Ascomycota</taxon>
        <taxon>Pezizomycotina</taxon>
        <taxon>Leotiomycetes</taxon>
        <taxon>Helotiales</taxon>
        <taxon>Sclerotiniaceae</taxon>
        <taxon>Botrytis</taxon>
    </lineage>
</organism>
<dbReference type="PANTHER" id="PTHR42060:SF1">
    <property type="entry name" value="NHL REPEAT-CONTAINING PROTEIN"/>
    <property type="match status" value="1"/>
</dbReference>
<evidence type="ECO:0000313" key="3">
    <source>
        <dbReference type="Proteomes" id="UP000297229"/>
    </source>
</evidence>